<keyword evidence="3" id="KW-0443">Lipid metabolism</keyword>
<dbReference type="Proteomes" id="UP001549749">
    <property type="component" value="Unassembled WGS sequence"/>
</dbReference>
<reference evidence="4 5" key="1">
    <citation type="submission" date="2024-06" db="EMBL/GenBank/DDBJ databases">
        <title>Chitinophaga defluvii sp. nov., isolated from municipal sewage.</title>
        <authorList>
            <person name="Zhang L."/>
        </authorList>
    </citation>
    <scope>NUCLEOTIDE SEQUENCE [LARGE SCALE GENOMIC DNA]</scope>
    <source>
        <strain evidence="4 5">H8</strain>
    </source>
</reference>
<dbReference type="InterPro" id="IPR007431">
    <property type="entry name" value="ACP_PD"/>
</dbReference>
<accession>A0ABV2TAA8</accession>
<organism evidence="4 5">
    <name type="scientific">Chitinophaga defluvii</name>
    <dbReference type="NCBI Taxonomy" id="3163343"/>
    <lineage>
        <taxon>Bacteria</taxon>
        <taxon>Pseudomonadati</taxon>
        <taxon>Bacteroidota</taxon>
        <taxon>Chitinophagia</taxon>
        <taxon>Chitinophagales</taxon>
        <taxon>Chitinophagaceae</taxon>
        <taxon>Chitinophaga</taxon>
    </lineage>
</organism>
<proteinExistence type="predicted"/>
<dbReference type="Pfam" id="PF04336">
    <property type="entry name" value="ACP_PD"/>
    <property type="match status" value="1"/>
</dbReference>
<dbReference type="PANTHER" id="PTHR38764">
    <property type="entry name" value="ACYL CARRIER PROTEIN PHOSPHODIESTERASE"/>
    <property type="match status" value="1"/>
</dbReference>
<keyword evidence="2" id="KW-0378">Hydrolase</keyword>
<name>A0ABV2TAA8_9BACT</name>
<evidence type="ECO:0000313" key="5">
    <source>
        <dbReference type="Proteomes" id="UP001549749"/>
    </source>
</evidence>
<dbReference type="RefSeq" id="WP_354662144.1">
    <property type="nucleotide sequence ID" value="NZ_JBEXAC010000002.1"/>
</dbReference>
<protein>
    <submittedName>
        <fullName evidence="4">Acyl carrier protein phosphodiesterase</fullName>
    </submittedName>
</protein>
<evidence type="ECO:0000313" key="4">
    <source>
        <dbReference type="EMBL" id="MET6999580.1"/>
    </source>
</evidence>
<comment type="caution">
    <text evidence="4">The sequence shown here is derived from an EMBL/GenBank/DDBJ whole genome shotgun (WGS) entry which is preliminary data.</text>
</comment>
<dbReference type="EMBL" id="JBEXAC010000002">
    <property type="protein sequence ID" value="MET6999580.1"/>
    <property type="molecule type" value="Genomic_DNA"/>
</dbReference>
<dbReference type="PANTHER" id="PTHR38764:SF1">
    <property type="entry name" value="ACYL CARRIER PROTEIN PHOSPHODIESTERASE"/>
    <property type="match status" value="1"/>
</dbReference>
<evidence type="ECO:0000256" key="1">
    <source>
        <dbReference type="ARBA" id="ARBA00022516"/>
    </source>
</evidence>
<gene>
    <name evidence="4" type="ORF">ABR189_19485</name>
</gene>
<keyword evidence="1" id="KW-0444">Lipid biosynthesis</keyword>
<sequence length="193" mass="22256">MNFLAHAYLSFNDPSLIVGNMIADFVKGKQILQYDDAIQQGIRLHRSIDTFTDQHPATAAAKAFFRPTCGLYGAVFMDIVYDHYLANDPQHFTPQSLETFSARVYQVLTGNMAILPDRFRQVFHYMQQHDWLYNYRTRQGILSSFNGIVRRAKFITVPATVPYAVFEEHYAALETCYTTFFPDLQAHARHFIG</sequence>
<evidence type="ECO:0000256" key="3">
    <source>
        <dbReference type="ARBA" id="ARBA00023098"/>
    </source>
</evidence>
<evidence type="ECO:0000256" key="2">
    <source>
        <dbReference type="ARBA" id="ARBA00022801"/>
    </source>
</evidence>
<keyword evidence="5" id="KW-1185">Reference proteome</keyword>
<dbReference type="PIRSF" id="PIRSF011489">
    <property type="entry name" value="DUF479"/>
    <property type="match status" value="1"/>
</dbReference>